<dbReference type="GO" id="GO:0016787">
    <property type="term" value="F:hydrolase activity"/>
    <property type="evidence" value="ECO:0007669"/>
    <property type="project" value="UniProtKB-KW"/>
</dbReference>
<dbReference type="AlphaFoldDB" id="A0A1G8U7S4"/>
<evidence type="ECO:0000256" key="2">
    <source>
        <dbReference type="SAM" id="SignalP"/>
    </source>
</evidence>
<keyword evidence="3" id="KW-0378">Hydrolase</keyword>
<dbReference type="InterPro" id="IPR008928">
    <property type="entry name" value="6-hairpin_glycosidase_sf"/>
</dbReference>
<keyword evidence="4" id="KW-1185">Reference proteome</keyword>
<keyword evidence="2" id="KW-0732">Signal</keyword>
<sequence length="383" mass="42326">MDRGRSTFLVCLMFMVLLAGCSNKAQPAPSASTAASSSPSQAPVQPTEGKAADIQKLYSFIDKQLTGPYGVYTNLLETDQSAEVATGHEILSESASLMMLSAVRNRDAGRFAGEWALAKRVFAMQGGFSYRYSPERDKQYTVNAAVDDLRMIGALYEAGEVFDNQEYKEEAAEYSKKFYNNNVKDGYMFDIYDNYYHDNNGFITLCYINLSILRNLSISSESKGILLHNMSEIIEGGYLSDSFPFYETRFDYTSGAYSSDGINTVESLLSILNLTEVGRQNPESLRFIREQVAAGTLYGQYTRDGKPANDIRSTAIYALAAMIGAAAGDDALYADSIRRMNEFRVTDPESPLYGGFGDTNTGQAYSFDNLMALLAYSYSAKNE</sequence>
<dbReference type="GO" id="GO:0005975">
    <property type="term" value="P:carbohydrate metabolic process"/>
    <property type="evidence" value="ECO:0007669"/>
    <property type="project" value="InterPro"/>
</dbReference>
<dbReference type="SUPFAM" id="SSF48208">
    <property type="entry name" value="Six-hairpin glycosidases"/>
    <property type="match status" value="1"/>
</dbReference>
<dbReference type="Proteomes" id="UP000199050">
    <property type="component" value="Unassembled WGS sequence"/>
</dbReference>
<dbReference type="PROSITE" id="PS51257">
    <property type="entry name" value="PROKAR_LIPOPROTEIN"/>
    <property type="match status" value="1"/>
</dbReference>
<feature type="region of interest" description="Disordered" evidence="1">
    <location>
        <begin position="28"/>
        <end position="48"/>
    </location>
</feature>
<dbReference type="RefSeq" id="WP_090715611.1">
    <property type="nucleotide sequence ID" value="NZ_CBCSKY010000018.1"/>
</dbReference>
<gene>
    <name evidence="3" type="ORF">SAMN05216192_11847</name>
</gene>
<accession>A0A1G8U7S4</accession>
<feature type="compositionally biased region" description="Low complexity" evidence="1">
    <location>
        <begin position="28"/>
        <end position="46"/>
    </location>
</feature>
<evidence type="ECO:0000313" key="4">
    <source>
        <dbReference type="Proteomes" id="UP000199050"/>
    </source>
</evidence>
<feature type="chain" id="PRO_5011730107" evidence="2">
    <location>
        <begin position="28"/>
        <end position="383"/>
    </location>
</feature>
<evidence type="ECO:0000313" key="3">
    <source>
        <dbReference type="EMBL" id="SDJ49787.1"/>
    </source>
</evidence>
<feature type="signal peptide" evidence="2">
    <location>
        <begin position="1"/>
        <end position="27"/>
    </location>
</feature>
<dbReference type="InterPro" id="IPR012341">
    <property type="entry name" value="6hp_glycosidase-like_sf"/>
</dbReference>
<dbReference type="STRING" id="1174501.SAMN05216192_11847"/>
<proteinExistence type="predicted"/>
<name>A0A1G8U7S4_9BACL</name>
<dbReference type="Gene3D" id="1.50.10.10">
    <property type="match status" value="1"/>
</dbReference>
<reference evidence="4" key="1">
    <citation type="submission" date="2016-10" db="EMBL/GenBank/DDBJ databases">
        <authorList>
            <person name="Varghese N."/>
            <person name="Submissions S."/>
        </authorList>
    </citation>
    <scope>NUCLEOTIDE SEQUENCE [LARGE SCALE GENOMIC DNA]</scope>
    <source>
        <strain evidence="4">CGMCC 1.11012</strain>
    </source>
</reference>
<evidence type="ECO:0000256" key="1">
    <source>
        <dbReference type="SAM" id="MobiDB-lite"/>
    </source>
</evidence>
<organism evidence="3 4">
    <name type="scientific">Paenibacillus typhae</name>
    <dbReference type="NCBI Taxonomy" id="1174501"/>
    <lineage>
        <taxon>Bacteria</taxon>
        <taxon>Bacillati</taxon>
        <taxon>Bacillota</taxon>
        <taxon>Bacilli</taxon>
        <taxon>Bacillales</taxon>
        <taxon>Paenibacillaceae</taxon>
        <taxon>Paenibacillus</taxon>
    </lineage>
</organism>
<protein>
    <submittedName>
        <fullName evidence="3">Glycosyl hydrolases family 8</fullName>
    </submittedName>
</protein>
<dbReference type="EMBL" id="FNDX01000018">
    <property type="protein sequence ID" value="SDJ49787.1"/>
    <property type="molecule type" value="Genomic_DNA"/>
</dbReference>
<dbReference type="OrthoDB" id="1779554at2"/>